<dbReference type="InterPro" id="IPR024320">
    <property type="entry name" value="LPG_synthase_C"/>
</dbReference>
<dbReference type="Gene3D" id="3.40.630.30">
    <property type="match status" value="2"/>
</dbReference>
<organism evidence="2 3">
    <name type="scientific">Candidatus Nomurabacteria bacterium CG_4_10_14_0_2_um_filter_30_12</name>
    <dbReference type="NCBI Taxonomy" id="1974727"/>
    <lineage>
        <taxon>Bacteria</taxon>
        <taxon>Candidatus Nomuraibacteriota</taxon>
    </lineage>
</organism>
<evidence type="ECO:0000313" key="2">
    <source>
        <dbReference type="EMBL" id="PIZ86730.1"/>
    </source>
</evidence>
<protein>
    <recommendedName>
        <fullName evidence="1">Phosphatidylglycerol lysyltransferase C-terminal domain-containing protein</fullName>
    </recommendedName>
</protein>
<sequence>MIPVFPSFKKIELNDKEDVEKFTSKFPPYSDFNFVSMWSWDSHDNMVISQLNNNLVVLFNDYISEKHFLSFIGENKISDTALELISFSKSKYHSDVLKLIPEEMMNVFQKDIFKLDFDRDSYDYVYSIANLANMNNWSQNTSGKGIRRFIKSNSNYVIKQFSTEDVPKEELKKMFKEWAENKNINDHFELNEYKAFERLLEIKDSNIKFLSLYLGDVLAGFTVYEILSNDFVVSHFAKTNKKYDRAISDILNWEEAKLLNKKGIKYFNWEQDLGMSGLRYSKEKYKHSFFLKKFIVSKLS</sequence>
<dbReference type="Proteomes" id="UP000228547">
    <property type="component" value="Unassembled WGS sequence"/>
</dbReference>
<reference evidence="3" key="1">
    <citation type="submission" date="2017-09" db="EMBL/GenBank/DDBJ databases">
        <title>Depth-based differentiation of microbial function through sediment-hosted aquifers and enrichment of novel symbionts in the deep terrestrial subsurface.</title>
        <authorList>
            <person name="Probst A.J."/>
            <person name="Ladd B."/>
            <person name="Jarett J.K."/>
            <person name="Geller-Mcgrath D.E."/>
            <person name="Sieber C.M.K."/>
            <person name="Emerson J.B."/>
            <person name="Anantharaman K."/>
            <person name="Thomas B.C."/>
            <person name="Malmstrom R."/>
            <person name="Stieglmeier M."/>
            <person name="Klingl A."/>
            <person name="Woyke T."/>
            <person name="Ryan C.M."/>
            <person name="Banfield J.F."/>
        </authorList>
    </citation>
    <scope>NUCLEOTIDE SEQUENCE [LARGE SCALE GENOMIC DNA]</scope>
</reference>
<dbReference type="PANTHER" id="PTHR41373:SF1">
    <property type="entry name" value="PHOSPHATIDYLGLYCEROL LYSYLTRANSFERASE C-TERMINAL DOMAIN-CONTAINING PROTEIN"/>
    <property type="match status" value="1"/>
</dbReference>
<name>A0A2J0MQ04_9BACT</name>
<dbReference type="PANTHER" id="PTHR41373">
    <property type="entry name" value="DUF2156 DOMAIN-CONTAINING PROTEIN"/>
    <property type="match status" value="1"/>
</dbReference>
<dbReference type="Pfam" id="PF09924">
    <property type="entry name" value="LPG_synthase_C"/>
    <property type="match status" value="1"/>
</dbReference>
<accession>A0A2J0MQ04</accession>
<dbReference type="AlphaFoldDB" id="A0A2J0MQ04"/>
<proteinExistence type="predicted"/>
<dbReference type="InterPro" id="IPR016181">
    <property type="entry name" value="Acyl_CoA_acyltransferase"/>
</dbReference>
<comment type="caution">
    <text evidence="2">The sequence shown here is derived from an EMBL/GenBank/DDBJ whole genome shotgun (WGS) entry which is preliminary data.</text>
</comment>
<gene>
    <name evidence="2" type="ORF">COX93_03350</name>
</gene>
<evidence type="ECO:0000313" key="3">
    <source>
        <dbReference type="Proteomes" id="UP000228547"/>
    </source>
</evidence>
<feature type="domain" description="Phosphatidylglycerol lysyltransferase C-terminal" evidence="1">
    <location>
        <begin position="31"/>
        <end position="295"/>
    </location>
</feature>
<dbReference type="SUPFAM" id="SSF55729">
    <property type="entry name" value="Acyl-CoA N-acyltransferases (Nat)"/>
    <property type="match status" value="2"/>
</dbReference>
<dbReference type="EMBL" id="PFOY01000051">
    <property type="protein sequence ID" value="PIZ86730.1"/>
    <property type="molecule type" value="Genomic_DNA"/>
</dbReference>
<evidence type="ECO:0000259" key="1">
    <source>
        <dbReference type="Pfam" id="PF09924"/>
    </source>
</evidence>
<dbReference type="InterPro" id="IPR016732">
    <property type="entry name" value="UCP018688"/>
</dbReference>